<comment type="caution">
    <text evidence="1">The sequence shown here is derived from an EMBL/GenBank/DDBJ whole genome shotgun (WGS) entry which is preliminary data.</text>
</comment>
<dbReference type="Proteomes" id="UP001233999">
    <property type="component" value="Unassembled WGS sequence"/>
</dbReference>
<sequence length="108" mass="11676">TNSDTQNTITEFTSGDFILGQTTLVCEVDIVGEPNLPTHVTSNRTVSNWRTAVSQHKTIIAKLCNAGECAGERGGRRKKLTVRLFRLTAAHLEDTVLVSLLPALATPS</sequence>
<protein>
    <submittedName>
        <fullName evidence="1">Uncharacterized protein</fullName>
    </submittedName>
</protein>
<evidence type="ECO:0000313" key="1">
    <source>
        <dbReference type="EMBL" id="KAJ9596689.1"/>
    </source>
</evidence>
<dbReference type="AlphaFoldDB" id="A0AAD8ACZ8"/>
<feature type="non-terminal residue" evidence="1">
    <location>
        <position position="108"/>
    </location>
</feature>
<reference evidence="1" key="1">
    <citation type="journal article" date="2023" name="IScience">
        <title>Live-bearing cockroach genome reveals convergent evolutionary mechanisms linked to viviparity in insects and beyond.</title>
        <authorList>
            <person name="Fouks B."/>
            <person name="Harrison M.C."/>
            <person name="Mikhailova A.A."/>
            <person name="Marchal E."/>
            <person name="English S."/>
            <person name="Carruthers M."/>
            <person name="Jennings E.C."/>
            <person name="Chiamaka E.L."/>
            <person name="Frigard R.A."/>
            <person name="Pippel M."/>
            <person name="Attardo G.M."/>
            <person name="Benoit J.B."/>
            <person name="Bornberg-Bauer E."/>
            <person name="Tobe S.S."/>
        </authorList>
    </citation>
    <scope>NUCLEOTIDE SEQUENCE</scope>
    <source>
        <strain evidence="1">Stay&amp;Tobe</strain>
    </source>
</reference>
<proteinExistence type="predicted"/>
<feature type="non-terminal residue" evidence="1">
    <location>
        <position position="1"/>
    </location>
</feature>
<evidence type="ECO:0000313" key="2">
    <source>
        <dbReference type="Proteomes" id="UP001233999"/>
    </source>
</evidence>
<name>A0AAD8ACZ8_DIPPU</name>
<gene>
    <name evidence="1" type="ORF">L9F63_012293</name>
</gene>
<keyword evidence="2" id="KW-1185">Reference proteome</keyword>
<organism evidence="1 2">
    <name type="scientific">Diploptera punctata</name>
    <name type="common">Pacific beetle cockroach</name>
    <dbReference type="NCBI Taxonomy" id="6984"/>
    <lineage>
        <taxon>Eukaryota</taxon>
        <taxon>Metazoa</taxon>
        <taxon>Ecdysozoa</taxon>
        <taxon>Arthropoda</taxon>
        <taxon>Hexapoda</taxon>
        <taxon>Insecta</taxon>
        <taxon>Pterygota</taxon>
        <taxon>Neoptera</taxon>
        <taxon>Polyneoptera</taxon>
        <taxon>Dictyoptera</taxon>
        <taxon>Blattodea</taxon>
        <taxon>Blaberoidea</taxon>
        <taxon>Blaberidae</taxon>
        <taxon>Diplopterinae</taxon>
        <taxon>Diploptera</taxon>
    </lineage>
</organism>
<accession>A0AAD8ACZ8</accession>
<reference evidence="1" key="2">
    <citation type="submission" date="2023-05" db="EMBL/GenBank/DDBJ databases">
        <authorList>
            <person name="Fouks B."/>
        </authorList>
    </citation>
    <scope>NUCLEOTIDE SEQUENCE</scope>
    <source>
        <strain evidence="1">Stay&amp;Tobe</strain>
        <tissue evidence="1">Testes</tissue>
    </source>
</reference>
<dbReference type="EMBL" id="JASPKZ010001974">
    <property type="protein sequence ID" value="KAJ9596689.1"/>
    <property type="molecule type" value="Genomic_DNA"/>
</dbReference>